<name>A0ABD6DP52_9EURY</name>
<accession>A0ABD6DP52</accession>
<dbReference type="Pfam" id="PF24278">
    <property type="entry name" value="HVO_0513_N"/>
    <property type="match status" value="1"/>
</dbReference>
<protein>
    <submittedName>
        <fullName evidence="5">Helix-turn-helix domain-containing protein</fullName>
    </submittedName>
</protein>
<keyword evidence="6" id="KW-1185">Reference proteome</keyword>
<evidence type="ECO:0000259" key="4">
    <source>
        <dbReference type="Pfam" id="PF24278"/>
    </source>
</evidence>
<gene>
    <name evidence="5" type="ORF">ACFSBL_17785</name>
</gene>
<keyword evidence="2" id="KW-0804">Transcription</keyword>
<feature type="domain" description="HVO-0513-like N-terminal" evidence="4">
    <location>
        <begin position="19"/>
        <end position="147"/>
    </location>
</feature>
<evidence type="ECO:0000256" key="2">
    <source>
        <dbReference type="ARBA" id="ARBA00023163"/>
    </source>
</evidence>
<organism evidence="5 6">
    <name type="scientific">Haloarchaeobius litoreus</name>
    <dbReference type="NCBI Taxonomy" id="755306"/>
    <lineage>
        <taxon>Archaea</taxon>
        <taxon>Methanobacteriati</taxon>
        <taxon>Methanobacteriota</taxon>
        <taxon>Stenosarchaea group</taxon>
        <taxon>Halobacteria</taxon>
        <taxon>Halobacteriales</taxon>
        <taxon>Halorubellaceae</taxon>
        <taxon>Haloarchaeobius</taxon>
    </lineage>
</organism>
<dbReference type="InterPro" id="IPR007050">
    <property type="entry name" value="HTH_bacterioopsin"/>
</dbReference>
<comment type="caution">
    <text evidence="5">The sequence shown here is derived from an EMBL/GenBank/DDBJ whole genome shotgun (WGS) entry which is preliminary data.</text>
</comment>
<reference evidence="5 6" key="1">
    <citation type="journal article" date="2019" name="Int. J. Syst. Evol. Microbiol.">
        <title>The Global Catalogue of Microorganisms (GCM) 10K type strain sequencing project: providing services to taxonomists for standard genome sequencing and annotation.</title>
        <authorList>
            <consortium name="The Broad Institute Genomics Platform"/>
            <consortium name="The Broad Institute Genome Sequencing Center for Infectious Disease"/>
            <person name="Wu L."/>
            <person name="Ma J."/>
        </authorList>
    </citation>
    <scope>NUCLEOTIDE SEQUENCE [LARGE SCALE GENOMIC DNA]</scope>
    <source>
        <strain evidence="5 6">CGMCC 1.10390</strain>
    </source>
</reference>
<evidence type="ECO:0000259" key="3">
    <source>
        <dbReference type="Pfam" id="PF04967"/>
    </source>
</evidence>
<dbReference type="RefSeq" id="WP_256401972.1">
    <property type="nucleotide sequence ID" value="NZ_JANHJR010000004.1"/>
</dbReference>
<dbReference type="AlphaFoldDB" id="A0ABD6DP52"/>
<evidence type="ECO:0000256" key="1">
    <source>
        <dbReference type="ARBA" id="ARBA00023015"/>
    </source>
</evidence>
<sequence length="217" mass="23832">MKRVRVTIHPQSLDSPTLYERLTEAPFLTRVQTVNWNIREPPAAFLLRLRGEYERLEPGLAADEQLFEYELLPVTDRECYLFLKGRAPAESRALWENFTRDGLLTVPPVEWREDGSSTFTIVGTEADVQAAVDGVPETVGIEVDRVGGDRVTPADAREALSPRQREAVEAALAVGYYEVPREATAADVAAAMGCTASTAGEHLQRAESAVLASLFGT</sequence>
<evidence type="ECO:0000313" key="5">
    <source>
        <dbReference type="EMBL" id="MFD1647545.1"/>
    </source>
</evidence>
<dbReference type="Proteomes" id="UP001597034">
    <property type="component" value="Unassembled WGS sequence"/>
</dbReference>
<feature type="domain" description="HTH bat-type" evidence="3">
    <location>
        <begin position="160"/>
        <end position="211"/>
    </location>
</feature>
<evidence type="ECO:0000313" key="6">
    <source>
        <dbReference type="Proteomes" id="UP001597034"/>
    </source>
</evidence>
<proteinExistence type="predicted"/>
<dbReference type="EMBL" id="JBHUDO010000004">
    <property type="protein sequence ID" value="MFD1647545.1"/>
    <property type="molecule type" value="Genomic_DNA"/>
</dbReference>
<keyword evidence="1" id="KW-0805">Transcription regulation</keyword>
<dbReference type="PANTHER" id="PTHR34236:SF1">
    <property type="entry name" value="DIMETHYL SULFOXIDE REDUCTASE TRANSCRIPTIONAL ACTIVATOR"/>
    <property type="match status" value="1"/>
</dbReference>
<dbReference type="InterPro" id="IPR056493">
    <property type="entry name" value="HVO_0513_N"/>
</dbReference>
<dbReference type="Pfam" id="PF04967">
    <property type="entry name" value="HTH_10"/>
    <property type="match status" value="1"/>
</dbReference>
<dbReference type="PANTHER" id="PTHR34236">
    <property type="entry name" value="DIMETHYL SULFOXIDE REDUCTASE TRANSCRIPTIONAL ACTIVATOR"/>
    <property type="match status" value="1"/>
</dbReference>